<evidence type="ECO:0000256" key="1">
    <source>
        <dbReference type="ARBA" id="ARBA00023002"/>
    </source>
</evidence>
<comment type="caution">
    <text evidence="3">The sequence shown here is derived from an EMBL/GenBank/DDBJ whole genome shotgun (WGS) entry which is preliminary data.</text>
</comment>
<proteinExistence type="predicted"/>
<gene>
    <name evidence="3" type="ORF">H9712_08570</name>
</gene>
<keyword evidence="1" id="KW-0560">Oxidoreductase</keyword>
<evidence type="ECO:0000313" key="4">
    <source>
        <dbReference type="Proteomes" id="UP000823921"/>
    </source>
</evidence>
<dbReference type="InterPro" id="IPR051691">
    <property type="entry name" value="Metab_Enz_Cyan_OpOx_G3PDH"/>
</dbReference>
<dbReference type="PRINTS" id="PR00368">
    <property type="entry name" value="FADPNR"/>
</dbReference>
<dbReference type="Gene3D" id="3.50.50.60">
    <property type="entry name" value="FAD/NAD(P)-binding domain"/>
    <property type="match status" value="2"/>
</dbReference>
<accession>A0A9D2MMA8</accession>
<dbReference type="PRINTS" id="PR00469">
    <property type="entry name" value="PNDRDTASEII"/>
</dbReference>
<dbReference type="AlphaFoldDB" id="A0A9D2MMA8"/>
<evidence type="ECO:0000313" key="3">
    <source>
        <dbReference type="EMBL" id="HJB81026.1"/>
    </source>
</evidence>
<protein>
    <submittedName>
        <fullName evidence="3">NAD(P)/FAD-dependent oxidoreductase</fullName>
    </submittedName>
</protein>
<name>A0A9D2MMA8_9FIRM</name>
<dbReference type="InterPro" id="IPR036188">
    <property type="entry name" value="FAD/NAD-bd_sf"/>
</dbReference>
<reference evidence="3" key="1">
    <citation type="journal article" date="2021" name="PeerJ">
        <title>Extensive microbial diversity within the chicken gut microbiome revealed by metagenomics and culture.</title>
        <authorList>
            <person name="Gilroy R."/>
            <person name="Ravi A."/>
            <person name="Getino M."/>
            <person name="Pursley I."/>
            <person name="Horton D.L."/>
            <person name="Alikhan N.F."/>
            <person name="Baker D."/>
            <person name="Gharbi K."/>
            <person name="Hall N."/>
            <person name="Watson M."/>
            <person name="Adriaenssens E.M."/>
            <person name="Foster-Nyarko E."/>
            <person name="Jarju S."/>
            <person name="Secka A."/>
            <person name="Antonio M."/>
            <person name="Oren A."/>
            <person name="Chaudhuri R.R."/>
            <person name="La Ragione R."/>
            <person name="Hildebrand F."/>
            <person name="Pallen M.J."/>
        </authorList>
    </citation>
    <scope>NUCLEOTIDE SEQUENCE</scope>
    <source>
        <strain evidence="3">CHK192-8294</strain>
    </source>
</reference>
<dbReference type="SUPFAM" id="SSF51905">
    <property type="entry name" value="FAD/NAD(P)-binding domain"/>
    <property type="match status" value="1"/>
</dbReference>
<evidence type="ECO:0000259" key="2">
    <source>
        <dbReference type="Pfam" id="PF07992"/>
    </source>
</evidence>
<feature type="domain" description="FAD/NAD(P)-binding" evidence="2">
    <location>
        <begin position="5"/>
        <end position="261"/>
    </location>
</feature>
<sequence length="302" mass="31971">MEKVDLLVVGGGAAGMSAALAAAGAGPVSVLLVDREERLGGILPQCIHQGFGLGYFQRNLTGPEYAARIVAQMEGAAVSVRLNTTVLSLSQRRTAELSGPGGYEPVAFRRLILATGCREKTIGSLPVAGTRPAGVFTAGEAQRMINLRHWRPGKKVLVLGSGDLGLIMARRFVLEGCQVLGVVEQKGSCGGMVRNYRSCLLEHRIPLMTRTTVTQLHGEGRLTGVTLHHLDSGKEEQVACDTLITALGLIPERELLAGLGGKLPGWASLCGNCDYVHEIVDTVTAQAEELGRQVGMELLGRG</sequence>
<dbReference type="EMBL" id="DWXO01000081">
    <property type="protein sequence ID" value="HJB81026.1"/>
    <property type="molecule type" value="Genomic_DNA"/>
</dbReference>
<organism evidence="3 4">
    <name type="scientific">Candidatus Flavonifractor intestinigallinarum</name>
    <dbReference type="NCBI Taxonomy" id="2838586"/>
    <lineage>
        <taxon>Bacteria</taxon>
        <taxon>Bacillati</taxon>
        <taxon>Bacillota</taxon>
        <taxon>Clostridia</taxon>
        <taxon>Eubacteriales</taxon>
        <taxon>Oscillospiraceae</taxon>
        <taxon>Flavonifractor</taxon>
    </lineage>
</organism>
<dbReference type="Pfam" id="PF07992">
    <property type="entry name" value="Pyr_redox_2"/>
    <property type="match status" value="1"/>
</dbReference>
<dbReference type="InterPro" id="IPR023753">
    <property type="entry name" value="FAD/NAD-binding_dom"/>
</dbReference>
<dbReference type="Proteomes" id="UP000823921">
    <property type="component" value="Unassembled WGS sequence"/>
</dbReference>
<dbReference type="PANTHER" id="PTHR42949">
    <property type="entry name" value="ANAEROBIC GLYCEROL-3-PHOSPHATE DEHYDROGENASE SUBUNIT B"/>
    <property type="match status" value="1"/>
</dbReference>
<dbReference type="PANTHER" id="PTHR42949:SF3">
    <property type="entry name" value="ANAEROBIC GLYCEROL-3-PHOSPHATE DEHYDROGENASE SUBUNIT B"/>
    <property type="match status" value="1"/>
</dbReference>
<dbReference type="GO" id="GO:0016491">
    <property type="term" value="F:oxidoreductase activity"/>
    <property type="evidence" value="ECO:0007669"/>
    <property type="project" value="UniProtKB-KW"/>
</dbReference>
<reference evidence="3" key="2">
    <citation type="submission" date="2021-04" db="EMBL/GenBank/DDBJ databases">
        <authorList>
            <person name="Gilroy R."/>
        </authorList>
    </citation>
    <scope>NUCLEOTIDE SEQUENCE</scope>
    <source>
        <strain evidence="3">CHK192-8294</strain>
    </source>
</reference>